<keyword evidence="3" id="KW-1185">Reference proteome</keyword>
<feature type="transmembrane region" description="Helical" evidence="1">
    <location>
        <begin position="36"/>
        <end position="55"/>
    </location>
</feature>
<dbReference type="Proteomes" id="UP001623852">
    <property type="component" value="Chromosome"/>
</dbReference>
<dbReference type="RefSeq" id="WP_406844366.1">
    <property type="nucleotide sequence ID" value="NZ_CP150845.1"/>
</dbReference>
<keyword evidence="1" id="KW-0812">Transmembrane</keyword>
<feature type="transmembrane region" description="Helical" evidence="1">
    <location>
        <begin position="12"/>
        <end position="30"/>
    </location>
</feature>
<dbReference type="EMBL" id="CP150845">
    <property type="protein sequence ID" value="WYZ19945.1"/>
    <property type="molecule type" value="Genomic_DNA"/>
</dbReference>
<evidence type="ECO:0000313" key="2">
    <source>
        <dbReference type="EMBL" id="WYZ19945.1"/>
    </source>
</evidence>
<name>A0ABZ2UEJ4_9FLAO</name>
<keyword evidence="1" id="KW-1133">Transmembrane helix</keyword>
<reference evidence="2 3" key="1">
    <citation type="submission" date="2024-03" db="EMBL/GenBank/DDBJ databases">
        <title>Flavobacterium soyae.</title>
        <authorList>
            <person name="Zheng W."/>
        </authorList>
    </citation>
    <scope>NUCLEOTIDE SEQUENCE [LARGE SCALE GENOMIC DNA]</scope>
    <source>
        <strain evidence="2 3">55</strain>
    </source>
</reference>
<organism evidence="2 3">
    <name type="scientific">Flavobacterium soyae</name>
    <dbReference type="NCBI Taxonomy" id="2903098"/>
    <lineage>
        <taxon>Bacteria</taxon>
        <taxon>Pseudomonadati</taxon>
        <taxon>Bacteroidota</taxon>
        <taxon>Flavobacteriia</taxon>
        <taxon>Flavobacteriales</taxon>
        <taxon>Flavobacteriaceae</taxon>
        <taxon>Flavobacterium</taxon>
    </lineage>
</organism>
<proteinExistence type="predicted"/>
<keyword evidence="1" id="KW-0472">Membrane</keyword>
<gene>
    <name evidence="2" type="ORF">AABD74_00440</name>
</gene>
<evidence type="ECO:0000256" key="1">
    <source>
        <dbReference type="SAM" id="Phobius"/>
    </source>
</evidence>
<protein>
    <submittedName>
        <fullName evidence="2">Uncharacterized protein</fullName>
    </submittedName>
</protein>
<evidence type="ECO:0000313" key="3">
    <source>
        <dbReference type="Proteomes" id="UP001623852"/>
    </source>
</evidence>
<sequence>MSINFKEKVKGLFKYIFLGILLLGILIFRVGLDGNIMFVGIGIIILLPFGIWLFIENSKDKKAIENNNAEIQKLKKYGEKIIVNLENIPIKSNSWKEEVRHTSQYEDKVSSVNINYNLIELEIPYKGDFIHYSLHIGMDTTILKMHFAIKRETVLYIDLKDKNKNYLDLEFLER</sequence>
<accession>A0ABZ2UEJ4</accession>